<dbReference type="InterPro" id="IPR013517">
    <property type="entry name" value="FG-GAP"/>
</dbReference>
<gene>
    <name evidence="3" type="ORF">DICPUDRAFT_75282</name>
</gene>
<dbReference type="PANTHER" id="PTHR16026:SF0">
    <property type="entry name" value="CARTILAGE ACIDIC PROTEIN 1"/>
    <property type="match status" value="1"/>
</dbReference>
<accession>F0ZA79</accession>
<dbReference type="OrthoDB" id="10022113at2759"/>
<dbReference type="SUPFAM" id="SSF69318">
    <property type="entry name" value="Integrin alpha N-terminal domain"/>
    <property type="match status" value="2"/>
</dbReference>
<dbReference type="PANTHER" id="PTHR16026">
    <property type="entry name" value="CARTILAGE ACIDIC PROTEIN 1"/>
    <property type="match status" value="1"/>
</dbReference>
<evidence type="ECO:0000313" key="3">
    <source>
        <dbReference type="EMBL" id="EGC39156.1"/>
    </source>
</evidence>
<dbReference type="AlphaFoldDB" id="F0ZA79"/>
<keyword evidence="4" id="KW-1185">Reference proteome</keyword>
<dbReference type="InParanoid" id="F0ZA79"/>
<feature type="domain" description="ASPIC/UnbV" evidence="2">
    <location>
        <begin position="668"/>
        <end position="735"/>
    </location>
</feature>
<dbReference type="OMA" id="IKLMCSK"/>
<dbReference type="Pfam" id="PF13517">
    <property type="entry name" value="FG-GAP_3"/>
    <property type="match status" value="2"/>
</dbReference>
<evidence type="ECO:0000259" key="2">
    <source>
        <dbReference type="Pfam" id="PF07593"/>
    </source>
</evidence>
<proteinExistence type="predicted"/>
<dbReference type="EMBL" id="GL870962">
    <property type="protein sequence ID" value="EGC39156.1"/>
    <property type="molecule type" value="Genomic_DNA"/>
</dbReference>
<dbReference type="Proteomes" id="UP000001064">
    <property type="component" value="Unassembled WGS sequence"/>
</dbReference>
<dbReference type="PROSITE" id="PS00018">
    <property type="entry name" value="EF_HAND_1"/>
    <property type="match status" value="1"/>
</dbReference>
<organism evidence="3 4">
    <name type="scientific">Dictyostelium purpureum</name>
    <name type="common">Slime mold</name>
    <dbReference type="NCBI Taxonomy" id="5786"/>
    <lineage>
        <taxon>Eukaryota</taxon>
        <taxon>Amoebozoa</taxon>
        <taxon>Evosea</taxon>
        <taxon>Eumycetozoa</taxon>
        <taxon>Dictyostelia</taxon>
        <taxon>Dictyosteliales</taxon>
        <taxon>Dictyosteliaceae</taxon>
        <taxon>Dictyostelium</taxon>
    </lineage>
</organism>
<name>F0ZA79_DICPU</name>
<dbReference type="InterPro" id="IPR028994">
    <property type="entry name" value="Integrin_alpha_N"/>
</dbReference>
<evidence type="ECO:0000256" key="1">
    <source>
        <dbReference type="ARBA" id="ARBA00022729"/>
    </source>
</evidence>
<dbReference type="KEGG" id="dpp:DICPUDRAFT_75282"/>
<dbReference type="RefSeq" id="XP_003284302.1">
    <property type="nucleotide sequence ID" value="XM_003284254.1"/>
</dbReference>
<reference evidence="4" key="1">
    <citation type="journal article" date="2011" name="Genome Biol.">
        <title>Comparative genomics of the social amoebae Dictyostelium discoideum and Dictyostelium purpureum.</title>
        <authorList>
            <consortium name="US DOE Joint Genome Institute (JGI-PGF)"/>
            <person name="Sucgang R."/>
            <person name="Kuo A."/>
            <person name="Tian X."/>
            <person name="Salerno W."/>
            <person name="Parikh A."/>
            <person name="Feasley C.L."/>
            <person name="Dalin E."/>
            <person name="Tu H."/>
            <person name="Huang E."/>
            <person name="Barry K."/>
            <person name="Lindquist E."/>
            <person name="Shapiro H."/>
            <person name="Bruce D."/>
            <person name="Schmutz J."/>
            <person name="Salamov A."/>
            <person name="Fey P."/>
            <person name="Gaudet P."/>
            <person name="Anjard C."/>
            <person name="Babu M.M."/>
            <person name="Basu S."/>
            <person name="Bushmanova Y."/>
            <person name="van der Wel H."/>
            <person name="Katoh-Kurasawa M."/>
            <person name="Dinh C."/>
            <person name="Coutinho P.M."/>
            <person name="Saito T."/>
            <person name="Elias M."/>
            <person name="Schaap P."/>
            <person name="Kay R.R."/>
            <person name="Henrissat B."/>
            <person name="Eichinger L."/>
            <person name="Rivero F."/>
            <person name="Putnam N.H."/>
            <person name="West C.M."/>
            <person name="Loomis W.F."/>
            <person name="Chisholm R.L."/>
            <person name="Shaulsky G."/>
            <person name="Strassmann J.E."/>
            <person name="Queller D.C."/>
            <person name="Kuspa A."/>
            <person name="Grigoriev I.V."/>
        </authorList>
    </citation>
    <scope>NUCLEOTIDE SEQUENCE [LARGE SCALE GENOMIC DNA]</scope>
    <source>
        <strain evidence="4">QSDP1</strain>
    </source>
</reference>
<dbReference type="VEuPathDB" id="AmoebaDB:DICPUDRAFT_75282"/>
<keyword evidence="1" id="KW-0732">Signal</keyword>
<dbReference type="InterPro" id="IPR027039">
    <property type="entry name" value="Crtac1"/>
</dbReference>
<dbReference type="GeneID" id="10510207"/>
<dbReference type="Gene3D" id="2.130.10.130">
    <property type="entry name" value="Integrin alpha, N-terminal"/>
    <property type="match status" value="2"/>
</dbReference>
<sequence length="749" mass="85478">MMMRPSRDKYWFLSKNKPIIFILIISSIIFFKLQYDVMQLSEELQKEKNIIKLKNAEIQDFNQYIHLLEKRFISLGGDETQWGCSNSHKYNMGHYNIEDEDDDPSIINDPAKYKLLSLETMMKIQDAKYAPNFEQPSKCIKEEMKAYPMKLMCSKYQYNYKDKMNFIGVHQNYNIEESQTSENNIDNNLLLLKEKSNGISNFKISKKTEPLFTEVLLNDQNVYVAPSFGSSWGDFNNDGFMDLYISNHYWYPTLLLNQNGTSFKDVSKQYIKGYGQGKFIDKHSSAWADFNKDGNLDLLEVTGALYGTSSIPNNLFVNDGKGGFFSEESAKRGIDYPFARGRTITWLDYDNDGRLDAFISSQKRSDQKGKSAMFRSQVDQDGLDVFLDVTKMIDIDNDIKILFARQTDLDNDGQLELLLISFTFPFKIYHTSSDDPYKPFKDVTPFYFPVDENIVRAHKAATVNSSVDWVPPPPETGFFAVVTDIAFGDMDRNGWQDIVLARQYMGKCIVTIYYNYGIYNSTAEKKSQSGERKSSNLKWEYKDVYANDVSQCGSLVVGDFDNDLNLDIYLVTYMPFANSPNVYISNRGGGYFAAKNDAMGAAGTSFGKGESVTVVDYNNDGHLDLLVTNGKGAPPYDIGPVQLFKNVANSNKNWIQIDLQGIDENAHGFGGRIYITSCKKIQFRDVESGVHFSAQNSFRVHFGLGQCPTISEIKVFWPRSKQYQILKNIQPNQILKIVEDVFLIFVDGE</sequence>
<dbReference type="InterPro" id="IPR011519">
    <property type="entry name" value="UnbV_ASPIC"/>
</dbReference>
<dbReference type="InterPro" id="IPR018247">
    <property type="entry name" value="EF_Hand_1_Ca_BS"/>
</dbReference>
<protein>
    <recommendedName>
        <fullName evidence="2">ASPIC/UnbV domain-containing protein</fullName>
    </recommendedName>
</protein>
<dbReference type="eggNOG" id="ENOG502RSNT">
    <property type="taxonomic scope" value="Eukaryota"/>
</dbReference>
<dbReference type="Pfam" id="PF07593">
    <property type="entry name" value="UnbV_ASPIC"/>
    <property type="match status" value="1"/>
</dbReference>
<evidence type="ECO:0000313" key="4">
    <source>
        <dbReference type="Proteomes" id="UP000001064"/>
    </source>
</evidence>